<dbReference type="InterPro" id="IPR022372">
    <property type="entry name" value="Accessory_SS_Asp1"/>
</dbReference>
<dbReference type="GO" id="GO:0015031">
    <property type="term" value="P:protein transport"/>
    <property type="evidence" value="ECO:0007669"/>
    <property type="project" value="InterPro"/>
</dbReference>
<dbReference type="Proteomes" id="UP000309542">
    <property type="component" value="Unassembled WGS sequence"/>
</dbReference>
<dbReference type="EMBL" id="SWFJ01000010">
    <property type="protein sequence ID" value="TKD49093.1"/>
    <property type="molecule type" value="Genomic_DNA"/>
</dbReference>
<organism evidence="1 2">
    <name type="scientific">Streptococcus mitis</name>
    <dbReference type="NCBI Taxonomy" id="28037"/>
    <lineage>
        <taxon>Bacteria</taxon>
        <taxon>Bacillati</taxon>
        <taxon>Bacillota</taxon>
        <taxon>Bacilli</taxon>
        <taxon>Lactobacillales</taxon>
        <taxon>Streptococcaceae</taxon>
        <taxon>Streptococcus</taxon>
        <taxon>Streptococcus mitis group</taxon>
    </lineage>
</organism>
<evidence type="ECO:0000313" key="2">
    <source>
        <dbReference type="Proteomes" id="UP000309542"/>
    </source>
</evidence>
<dbReference type="RefSeq" id="WP_136937483.1">
    <property type="nucleotide sequence ID" value="NZ_SWFJ01000010.1"/>
</dbReference>
<accession>A0A4U1KZG5</accession>
<proteinExistence type="predicted"/>
<reference evidence="1 2" key="1">
    <citation type="submission" date="2019-04" db="EMBL/GenBank/DDBJ databases">
        <title>Genome sequence of Streptococcus mitis strain ColumbLawn.</title>
        <authorList>
            <person name="Mungovan B.A."/>
            <person name="Maclea K.S."/>
        </authorList>
    </citation>
    <scope>NUCLEOTIDE SEQUENCE [LARGE SCALE GENOMIC DNA]</scope>
    <source>
        <strain evidence="1 2">ColumbLawn</strain>
    </source>
</reference>
<sequence length="526" mass="62317">MYYFIPAWYGSNRQWHADLTPWYYSNFKLEFDDTFNQIRLFQRQGLPSRLLVLSYQPHLRYFLHRHGVLETEVYPIFDDLQDFHDLHTQVLNIRDIEWDSDCQFLYSPFAIVVQKNGKKYAKVEHGVEGFISEIQYFDLNGQISKHYIMDDRGFVSSVIYFDNGHPAYQDYLDPKGIWRFREYLNEEGRVEVNPIFGYRFKQLHYADMSQLISEFFNKYLQNQQKKQDIFIIPSHPHHDKFLFSYLQRDVIKILSLFINRNSQASFKDLAPSFDQSDIVLVDREDSLQLLKELYPEASTKFHHLSPFDTRLRLGRSQTRKESIIYFQLDFSEGIDRQALFHILSFISETKNTEVIFGAFSASQEQMEEVESLVNEIIKTQIDTDSLEKGIDYGRAENPLEENGEKELRFQFVNMNDDLDLIKTLEFVRLIVDLNKQPHLYTQIAGISAGIPQINQVETVYVEHLKNGYLISDVTEFSKAAHYYLDMLKEWNQSLVYSIDKIKEHTGQRFLDKLHHWIEEVTDVKGL</sequence>
<dbReference type="NCBIfam" id="TIGR03713">
    <property type="entry name" value="acc_sec_asp1"/>
    <property type="match status" value="1"/>
</dbReference>
<evidence type="ECO:0000313" key="1">
    <source>
        <dbReference type="EMBL" id="TKD49093.1"/>
    </source>
</evidence>
<gene>
    <name evidence="1" type="primary">asp1</name>
    <name evidence="1" type="ORF">FBF73_08090</name>
</gene>
<comment type="caution">
    <text evidence="1">The sequence shown here is derived from an EMBL/GenBank/DDBJ whole genome shotgun (WGS) entry which is preliminary data.</text>
</comment>
<name>A0A4U1KZG5_STRMT</name>
<dbReference type="Pfam" id="PF16993">
    <property type="entry name" value="Asp1"/>
    <property type="match status" value="1"/>
</dbReference>
<dbReference type="AlphaFoldDB" id="A0A4U1KZG5"/>
<protein>
    <submittedName>
        <fullName evidence="1">Accessory Sec system protein Asp1</fullName>
    </submittedName>
</protein>